<evidence type="ECO:0008006" key="3">
    <source>
        <dbReference type="Google" id="ProtNLM"/>
    </source>
</evidence>
<evidence type="ECO:0000313" key="1">
    <source>
        <dbReference type="EMBL" id="GLK87334.1"/>
    </source>
</evidence>
<gene>
    <name evidence="1" type="ORF">GCM10017655_03960</name>
</gene>
<dbReference type="RefSeq" id="WP_271193590.1">
    <property type="nucleotide sequence ID" value="NZ_BSFN01000001.1"/>
</dbReference>
<reference evidence="1" key="1">
    <citation type="journal article" date="2014" name="Int. J. Syst. Evol. Microbiol.">
        <title>Complete genome sequence of Corynebacterium casei LMG S-19264T (=DSM 44701T), isolated from a smear-ripened cheese.</title>
        <authorList>
            <consortium name="US DOE Joint Genome Institute (JGI-PGF)"/>
            <person name="Walter F."/>
            <person name="Albersmeier A."/>
            <person name="Kalinowski J."/>
            <person name="Ruckert C."/>
        </authorList>
    </citation>
    <scope>NUCLEOTIDE SEQUENCE</scope>
    <source>
        <strain evidence="1">VKM B-2935</strain>
    </source>
</reference>
<reference evidence="1" key="2">
    <citation type="submission" date="2023-01" db="EMBL/GenBank/DDBJ databases">
        <authorList>
            <person name="Sun Q."/>
            <person name="Evtushenko L."/>
        </authorList>
    </citation>
    <scope>NUCLEOTIDE SEQUENCE</scope>
    <source>
        <strain evidence="1">VKM B-2935</strain>
    </source>
</reference>
<protein>
    <recommendedName>
        <fullName evidence="3">DUF4160 domain-containing protein</fullName>
    </recommendedName>
</protein>
<keyword evidence="2" id="KW-1185">Reference proteome</keyword>
<dbReference type="Proteomes" id="UP001143328">
    <property type="component" value="Unassembled WGS sequence"/>
</dbReference>
<dbReference type="AlphaFoldDB" id="A0A9W6K4H4"/>
<dbReference type="InterPro" id="IPR025427">
    <property type="entry name" value="DUF4160"/>
</dbReference>
<dbReference type="Pfam" id="PF13711">
    <property type="entry name" value="DUF4160"/>
    <property type="match status" value="1"/>
</dbReference>
<name>A0A9W6K4H4_9PSED</name>
<comment type="caution">
    <text evidence="1">The sequence shown here is derived from an EMBL/GenBank/DDBJ whole genome shotgun (WGS) entry which is preliminary data.</text>
</comment>
<sequence length="79" mass="9039">MATLISTGAWKIKIYPNDHPPPHFHLQTADGESLVEILPLRVSRNGANKRAQKEALEWALHHQPLLSRVWDEQNHRSDA</sequence>
<proteinExistence type="predicted"/>
<evidence type="ECO:0000313" key="2">
    <source>
        <dbReference type="Proteomes" id="UP001143328"/>
    </source>
</evidence>
<dbReference type="EMBL" id="BSFN01000001">
    <property type="protein sequence ID" value="GLK87334.1"/>
    <property type="molecule type" value="Genomic_DNA"/>
</dbReference>
<accession>A0A9W6K4H4</accession>
<organism evidence="1 2">
    <name type="scientific">Pseudomonas turukhanskensis</name>
    <dbReference type="NCBI Taxonomy" id="1806536"/>
    <lineage>
        <taxon>Bacteria</taxon>
        <taxon>Pseudomonadati</taxon>
        <taxon>Pseudomonadota</taxon>
        <taxon>Gammaproteobacteria</taxon>
        <taxon>Pseudomonadales</taxon>
        <taxon>Pseudomonadaceae</taxon>
        <taxon>Pseudomonas</taxon>
    </lineage>
</organism>